<dbReference type="SUPFAM" id="SSF53720">
    <property type="entry name" value="ALDH-like"/>
    <property type="match status" value="1"/>
</dbReference>
<dbReference type="Pfam" id="PF00171">
    <property type="entry name" value="Aldedh"/>
    <property type="match status" value="1"/>
</dbReference>
<sequence length="487" mass="51196">MDKVVETIGLVIGGSECPAEEAKSFDRINPISGEIATRAAAASIEDATRAADAASDAFEDWAAMAPAARRKLLNACADALEAKADDFVTAMANETGATEGWARFNVGLAAEMLREASGIPTRINGEIIPSNRPGSLAMAVRQPVGVVFSMAPWNAPVILGVRSIAAPLACGNTVVMKTSEMCPHTHKLIVDAMYEAGLPKGVLNLISNAPDDAPDLVETLIAHPSVRRVNFTGSTRVGRIIAQTAAKYLKPALLELGGKAPFVVLEDADIEQAVAAASFGAFMNQGQICMSTERIVTVGDIGDAFSEALGEKAKAMPAGDPLEGVCPLGSVVDETASHRLDELVRDALDKGAVLVSGGEIDGTIMQATVLDHVTPAMRIYGEESFGPVVTIVRAKDEAEAVRIANDSEYGLSAAVFGRDVMRAMSVARRIESGICHINGPTVHDEAQMPFGGVKASGYGRFGGNAGIDEFTELRWITIQDGPLHYPI</sequence>
<reference evidence="8" key="1">
    <citation type="journal article" date="2019" name="Int. J. Syst. Evol. Microbiol.">
        <title>The Global Catalogue of Microorganisms (GCM) 10K type strain sequencing project: providing services to taxonomists for standard genome sequencing and annotation.</title>
        <authorList>
            <consortium name="The Broad Institute Genomics Platform"/>
            <consortium name="The Broad Institute Genome Sequencing Center for Infectious Disease"/>
            <person name="Wu L."/>
            <person name="Ma J."/>
        </authorList>
    </citation>
    <scope>NUCLEOTIDE SEQUENCE [LARGE SCALE GENOMIC DNA]</scope>
    <source>
        <strain evidence="8">CGMCC 1.12922</strain>
    </source>
</reference>
<dbReference type="RefSeq" id="WP_188528731.1">
    <property type="nucleotide sequence ID" value="NZ_BMGI01000004.1"/>
</dbReference>
<protein>
    <submittedName>
        <fullName evidence="7">Salicylaldehyde dehydrogenase</fullName>
    </submittedName>
</protein>
<dbReference type="InterPro" id="IPR016163">
    <property type="entry name" value="Ald_DH_C"/>
</dbReference>
<dbReference type="InterPro" id="IPR015590">
    <property type="entry name" value="Aldehyde_DH_dom"/>
</dbReference>
<dbReference type="Gene3D" id="3.40.309.10">
    <property type="entry name" value="Aldehyde Dehydrogenase, Chain A, domain 2"/>
    <property type="match status" value="1"/>
</dbReference>
<evidence type="ECO:0000313" key="8">
    <source>
        <dbReference type="Proteomes" id="UP000617355"/>
    </source>
</evidence>
<evidence type="ECO:0000256" key="4">
    <source>
        <dbReference type="PROSITE-ProRule" id="PRU10007"/>
    </source>
</evidence>
<dbReference type="PANTHER" id="PTHR42986:SF1">
    <property type="entry name" value="BENZALDEHYDE DEHYDROGENASE YFMT"/>
    <property type="match status" value="1"/>
</dbReference>
<evidence type="ECO:0000256" key="2">
    <source>
        <dbReference type="ARBA" id="ARBA00023002"/>
    </source>
</evidence>
<organism evidence="7 8">
    <name type="scientific">Sinisalibacter lacisalsi</name>
    <dbReference type="NCBI Taxonomy" id="1526570"/>
    <lineage>
        <taxon>Bacteria</taxon>
        <taxon>Pseudomonadati</taxon>
        <taxon>Pseudomonadota</taxon>
        <taxon>Alphaproteobacteria</taxon>
        <taxon>Rhodobacterales</taxon>
        <taxon>Roseobacteraceae</taxon>
        <taxon>Sinisalibacter</taxon>
    </lineage>
</organism>
<name>A0ABQ1QU14_9RHOB</name>
<dbReference type="EMBL" id="BMGI01000004">
    <property type="protein sequence ID" value="GGD42300.1"/>
    <property type="molecule type" value="Genomic_DNA"/>
</dbReference>
<dbReference type="PANTHER" id="PTHR42986">
    <property type="entry name" value="BENZALDEHYDE DEHYDROGENASE YFMT"/>
    <property type="match status" value="1"/>
</dbReference>
<dbReference type="InterPro" id="IPR016161">
    <property type="entry name" value="Ald_DH/histidinol_DH"/>
</dbReference>
<dbReference type="PROSITE" id="PS00687">
    <property type="entry name" value="ALDEHYDE_DEHYDR_GLU"/>
    <property type="match status" value="1"/>
</dbReference>
<dbReference type="Gene3D" id="3.40.605.10">
    <property type="entry name" value="Aldehyde Dehydrogenase, Chain A, domain 1"/>
    <property type="match status" value="1"/>
</dbReference>
<dbReference type="CDD" id="cd07105">
    <property type="entry name" value="ALDH_SaliADH"/>
    <property type="match status" value="1"/>
</dbReference>
<evidence type="ECO:0000256" key="5">
    <source>
        <dbReference type="RuleBase" id="RU003345"/>
    </source>
</evidence>
<gene>
    <name evidence="7" type="primary">vdh</name>
    <name evidence="7" type="ORF">GCM10011358_27680</name>
</gene>
<comment type="similarity">
    <text evidence="1 5">Belongs to the aldehyde dehydrogenase family.</text>
</comment>
<accession>A0ABQ1QU14</accession>
<evidence type="ECO:0000259" key="6">
    <source>
        <dbReference type="Pfam" id="PF00171"/>
    </source>
</evidence>
<dbReference type="InterPro" id="IPR029510">
    <property type="entry name" value="Ald_DH_CS_GLU"/>
</dbReference>
<dbReference type="InterPro" id="IPR016162">
    <property type="entry name" value="Ald_DH_N"/>
</dbReference>
<dbReference type="Proteomes" id="UP000617355">
    <property type="component" value="Unassembled WGS sequence"/>
</dbReference>
<keyword evidence="3" id="KW-0520">NAD</keyword>
<keyword evidence="8" id="KW-1185">Reference proteome</keyword>
<evidence type="ECO:0000256" key="3">
    <source>
        <dbReference type="ARBA" id="ARBA00023027"/>
    </source>
</evidence>
<feature type="active site" evidence="4">
    <location>
        <position position="255"/>
    </location>
</feature>
<comment type="caution">
    <text evidence="7">The sequence shown here is derived from an EMBL/GenBank/DDBJ whole genome shotgun (WGS) entry which is preliminary data.</text>
</comment>
<proteinExistence type="inferred from homology"/>
<keyword evidence="2 5" id="KW-0560">Oxidoreductase</keyword>
<feature type="domain" description="Aldehyde dehydrogenase" evidence="6">
    <location>
        <begin position="21"/>
        <end position="476"/>
    </location>
</feature>
<evidence type="ECO:0000313" key="7">
    <source>
        <dbReference type="EMBL" id="GGD42300.1"/>
    </source>
</evidence>
<evidence type="ECO:0000256" key="1">
    <source>
        <dbReference type="ARBA" id="ARBA00009986"/>
    </source>
</evidence>